<keyword evidence="1" id="KW-0880">Kelch repeat</keyword>
<dbReference type="InterPro" id="IPR006652">
    <property type="entry name" value="Kelch_1"/>
</dbReference>
<sequence precursor="true">MLSRLTALLLVMVVSGCAFAPEERKTSIPPPGGGDWLIQPSLGTGVVLSRASVVDDKLCVVGGFTSLGGPSARVQVFDGETWSVSDLKLKTARAGHAQALLDDGRLLVAGGQSGSAVRPRGLDSVEILDLRLGRVISGATLPEPMLTPTAHRLIDGRVAVIGHETMAILDPTGERVTRVISLRERRRDHASVVLGDEVVVLGGYVDSVEVINTTTGISRLLSVRLPMRLDDHRAVAMADGRVWVLGGQSTKTGDTTPETWFIDTQLSRITEGPVLNVEDGIADACLLRAGERAWLLGGESQVSGRDTELAAAHGLDLVRGVIHPMPDMPTVHDDASAALWLDQVWVAGGVDYLEIMGRRVPRAHDRVSSTTIVE</sequence>
<evidence type="ECO:0000256" key="2">
    <source>
        <dbReference type="ARBA" id="ARBA00022737"/>
    </source>
</evidence>
<dbReference type="PROSITE" id="PS51257">
    <property type="entry name" value="PROKAR_LIPOPROTEIN"/>
    <property type="match status" value="1"/>
</dbReference>
<dbReference type="EMBL" id="CP036280">
    <property type="protein sequence ID" value="QDU71170.1"/>
    <property type="molecule type" value="Genomic_DNA"/>
</dbReference>
<dbReference type="RefSeq" id="WP_145445303.1">
    <property type="nucleotide sequence ID" value="NZ_CP036280.1"/>
</dbReference>
<keyword evidence="5" id="KW-1185">Reference proteome</keyword>
<evidence type="ECO:0000313" key="4">
    <source>
        <dbReference type="EMBL" id="QDU71170.1"/>
    </source>
</evidence>
<proteinExistence type="predicted"/>
<evidence type="ECO:0000313" key="5">
    <source>
        <dbReference type="Proteomes" id="UP000320386"/>
    </source>
</evidence>
<keyword evidence="2" id="KW-0677">Repeat</keyword>
<dbReference type="SMART" id="SM00612">
    <property type="entry name" value="Kelch"/>
    <property type="match status" value="2"/>
</dbReference>
<feature type="signal peptide" evidence="3">
    <location>
        <begin position="1"/>
        <end position="20"/>
    </location>
</feature>
<name>A0A518BW14_9BACT</name>
<dbReference type="PANTHER" id="PTHR24412:SF489">
    <property type="entry name" value="RING FINGER DOMAIN AND KELCH REPEAT-CONTAINING PROTEIN DDB_G0271372"/>
    <property type="match status" value="1"/>
</dbReference>
<keyword evidence="3" id="KW-0732">Signal</keyword>
<dbReference type="OrthoDB" id="116319at2"/>
<dbReference type="SUPFAM" id="SSF117281">
    <property type="entry name" value="Kelch motif"/>
    <property type="match status" value="1"/>
</dbReference>
<protein>
    <submittedName>
        <fullName evidence="4">Kelch motif protein</fullName>
    </submittedName>
</protein>
<dbReference type="InterPro" id="IPR015915">
    <property type="entry name" value="Kelch-typ_b-propeller"/>
</dbReference>
<dbReference type="Gene3D" id="2.120.10.80">
    <property type="entry name" value="Kelch-type beta propeller"/>
    <property type="match status" value="2"/>
</dbReference>
<dbReference type="Proteomes" id="UP000320386">
    <property type="component" value="Chromosome"/>
</dbReference>
<gene>
    <name evidence="4" type="ORF">Pan265_10190</name>
</gene>
<dbReference type="KEGG" id="mcad:Pan265_10190"/>
<feature type="chain" id="PRO_5021819559" evidence="3">
    <location>
        <begin position="21"/>
        <end position="374"/>
    </location>
</feature>
<evidence type="ECO:0000256" key="3">
    <source>
        <dbReference type="SAM" id="SignalP"/>
    </source>
</evidence>
<accession>A0A518BW14</accession>
<dbReference type="PANTHER" id="PTHR24412">
    <property type="entry name" value="KELCH PROTEIN"/>
    <property type="match status" value="1"/>
</dbReference>
<organism evidence="4 5">
    <name type="scientific">Mucisphaera calidilacus</name>
    <dbReference type="NCBI Taxonomy" id="2527982"/>
    <lineage>
        <taxon>Bacteria</taxon>
        <taxon>Pseudomonadati</taxon>
        <taxon>Planctomycetota</taxon>
        <taxon>Phycisphaerae</taxon>
        <taxon>Phycisphaerales</taxon>
        <taxon>Phycisphaeraceae</taxon>
        <taxon>Mucisphaera</taxon>
    </lineage>
</organism>
<evidence type="ECO:0000256" key="1">
    <source>
        <dbReference type="ARBA" id="ARBA00022441"/>
    </source>
</evidence>
<dbReference type="AlphaFoldDB" id="A0A518BW14"/>
<reference evidence="4 5" key="1">
    <citation type="submission" date="2019-02" db="EMBL/GenBank/DDBJ databases">
        <title>Deep-cultivation of Planctomycetes and their phenomic and genomic characterization uncovers novel biology.</title>
        <authorList>
            <person name="Wiegand S."/>
            <person name="Jogler M."/>
            <person name="Boedeker C."/>
            <person name="Pinto D."/>
            <person name="Vollmers J."/>
            <person name="Rivas-Marin E."/>
            <person name="Kohn T."/>
            <person name="Peeters S.H."/>
            <person name="Heuer A."/>
            <person name="Rast P."/>
            <person name="Oberbeckmann S."/>
            <person name="Bunk B."/>
            <person name="Jeske O."/>
            <person name="Meyerdierks A."/>
            <person name="Storesund J.E."/>
            <person name="Kallscheuer N."/>
            <person name="Luecker S."/>
            <person name="Lage O.M."/>
            <person name="Pohl T."/>
            <person name="Merkel B.J."/>
            <person name="Hornburger P."/>
            <person name="Mueller R.-W."/>
            <person name="Bruemmer F."/>
            <person name="Labrenz M."/>
            <person name="Spormann A.M."/>
            <person name="Op den Camp H."/>
            <person name="Overmann J."/>
            <person name="Amann R."/>
            <person name="Jetten M.S.M."/>
            <person name="Mascher T."/>
            <person name="Medema M.H."/>
            <person name="Devos D.P."/>
            <person name="Kaster A.-K."/>
            <person name="Ovreas L."/>
            <person name="Rohde M."/>
            <person name="Galperin M.Y."/>
            <person name="Jogler C."/>
        </authorList>
    </citation>
    <scope>NUCLEOTIDE SEQUENCE [LARGE SCALE GENOMIC DNA]</scope>
    <source>
        <strain evidence="4 5">Pan265</strain>
    </source>
</reference>